<dbReference type="InterPro" id="IPR012914">
    <property type="entry name" value="PucR_dom"/>
</dbReference>
<evidence type="ECO:0000259" key="1">
    <source>
        <dbReference type="Pfam" id="PF07905"/>
    </source>
</evidence>
<reference evidence="3" key="1">
    <citation type="submission" date="2023-12" db="EMBL/GenBank/DDBJ databases">
        <title>Dolosigranulum savutii sp. nov. isolated from human upper respiratory samples collected in Botswana.</title>
        <authorList>
            <person name="Kelly M.S."/>
        </authorList>
    </citation>
    <scope>NUCLEOTIDE SEQUENCE</scope>
    <source>
        <strain evidence="3">MSK211</strain>
    </source>
</reference>
<dbReference type="InterPro" id="IPR025736">
    <property type="entry name" value="PucR_C-HTH_dom"/>
</dbReference>
<dbReference type="InterPro" id="IPR051448">
    <property type="entry name" value="CdaR-like_regulators"/>
</dbReference>
<organism evidence="3">
    <name type="scientific">Dolosigranulum savutiense</name>
    <dbReference type="NCBI Taxonomy" id="3110288"/>
    <lineage>
        <taxon>Bacteria</taxon>
        <taxon>Bacillati</taxon>
        <taxon>Bacillota</taxon>
        <taxon>Bacilli</taxon>
        <taxon>Lactobacillales</taxon>
        <taxon>Carnobacteriaceae</taxon>
        <taxon>Dolosigranulum</taxon>
    </lineage>
</organism>
<sequence>MKIHDLKQLEILSTAIFHTHNVGLDNHIESIMVLEALDIEQWGSENQILLSSYIAFKDCSQEELQLFFEKLVAIKISGLIIKTGRFINSIPDHFVHLCFVHQIPLIEVKNKILYEDIVVAIHQPLLNHDSYLLKLYFDSHKKFSNLNLGTSSYSDLLYMFSNMINLQCQLYSYENNLQIKTYNFPTSNFKSLTKNNIQTKFVKNNYTLEEVISLETQETSWFLYITSKKSPKISIHIQLETDNISDTLLMITENFIDIMSIKIQNDALSKNKNFIDLNNIASSILFNHALNPSNYKRLLVEANLDQFSQYQLLTITHTLSSKQLDILKQEVKKISSHFIYCENINFIYFIFNIPHPSHLDINYLKDLAKNYNNTFFYLSNCSSAENINMLYSQCTDMINFNNNFNLDNLVIYNELGVLKSLISLNTNEINDLIPEQLKKLYHEENVLFDTFVTFINCNKDYKETSNQLFVHPKTVRYRINKIQTILNFSIQDSMQFLNYETINIIHSRICL</sequence>
<dbReference type="AlphaFoldDB" id="A0AB74U318"/>
<feature type="domain" description="PucR C-terminal helix-turn-helix" evidence="2">
    <location>
        <begin position="447"/>
        <end position="498"/>
    </location>
</feature>
<feature type="domain" description="Purine catabolism PurC-like" evidence="1">
    <location>
        <begin position="8"/>
        <end position="123"/>
    </location>
</feature>
<dbReference type="Pfam" id="PF07905">
    <property type="entry name" value="PucR"/>
    <property type="match status" value="1"/>
</dbReference>
<dbReference type="InterPro" id="IPR042070">
    <property type="entry name" value="PucR_C-HTH_sf"/>
</dbReference>
<dbReference type="Pfam" id="PF13556">
    <property type="entry name" value="HTH_30"/>
    <property type="match status" value="1"/>
</dbReference>
<proteinExistence type="predicted"/>
<evidence type="ECO:0000313" key="3">
    <source>
        <dbReference type="EMBL" id="XBC50818.1"/>
    </source>
</evidence>
<dbReference type="PANTHER" id="PTHR33744">
    <property type="entry name" value="CARBOHYDRATE DIACID REGULATOR"/>
    <property type="match status" value="1"/>
</dbReference>
<name>A0AB74U318_9LACT</name>
<accession>A0AB74U318</accession>
<protein>
    <submittedName>
        <fullName evidence="3">PucR family transcriptional regulator</fullName>
    </submittedName>
</protein>
<dbReference type="PANTHER" id="PTHR33744:SF15">
    <property type="entry name" value="CARBOHYDRATE DIACID REGULATOR"/>
    <property type="match status" value="1"/>
</dbReference>
<dbReference type="RefSeq" id="WP_347299017.1">
    <property type="nucleotide sequence ID" value="NZ_CP142436.1"/>
</dbReference>
<gene>
    <name evidence="3" type="ORF">VUQ07_05990</name>
</gene>
<evidence type="ECO:0000259" key="2">
    <source>
        <dbReference type="Pfam" id="PF13556"/>
    </source>
</evidence>
<dbReference type="Gene3D" id="1.10.10.2840">
    <property type="entry name" value="PucR C-terminal helix-turn-helix domain"/>
    <property type="match status" value="1"/>
</dbReference>
<dbReference type="EMBL" id="CP142436">
    <property type="protein sequence ID" value="XBC50818.1"/>
    <property type="molecule type" value="Genomic_DNA"/>
</dbReference>